<evidence type="ECO:0000313" key="2">
    <source>
        <dbReference type="EMBL" id="KAG2178537.1"/>
    </source>
</evidence>
<feature type="transmembrane region" description="Helical" evidence="1">
    <location>
        <begin position="163"/>
        <end position="182"/>
    </location>
</feature>
<gene>
    <name evidence="2" type="ORF">INT44_001690</name>
</gene>
<reference evidence="2" key="1">
    <citation type="submission" date="2020-12" db="EMBL/GenBank/DDBJ databases">
        <title>Metabolic potential, ecology and presence of endohyphal bacteria is reflected in genomic diversity of Mucoromycotina.</title>
        <authorList>
            <person name="Muszewska A."/>
            <person name="Okrasinska A."/>
            <person name="Steczkiewicz K."/>
            <person name="Drgas O."/>
            <person name="Orlowska M."/>
            <person name="Perlinska-Lenart U."/>
            <person name="Aleksandrzak-Piekarczyk T."/>
            <person name="Szatraj K."/>
            <person name="Zielenkiewicz U."/>
            <person name="Pilsyk S."/>
            <person name="Malc E."/>
            <person name="Mieczkowski P."/>
            <person name="Kruszewska J.S."/>
            <person name="Biernat P."/>
            <person name="Pawlowska J."/>
        </authorList>
    </citation>
    <scope>NUCLEOTIDE SEQUENCE</scope>
    <source>
        <strain evidence="2">WA0000051536</strain>
    </source>
</reference>
<keyword evidence="1" id="KW-0472">Membrane</keyword>
<proteinExistence type="predicted"/>
<dbReference type="PANTHER" id="PTHR38848">
    <property type="entry name" value="G-PROTEIN COUPLED RECEPTORS FAMILY 3 PROFILE DOMAIN-CONTAINING PROTEIN"/>
    <property type="match status" value="1"/>
</dbReference>
<accession>A0A8H7UED9</accession>
<dbReference type="PANTHER" id="PTHR38848:SF3">
    <property type="entry name" value="G-PROTEIN COUPLED RECEPTORS FAMILY 3 PROFILE DOMAIN-CONTAINING PROTEIN"/>
    <property type="match status" value="1"/>
</dbReference>
<name>A0A8H7UED9_9FUNG</name>
<dbReference type="AlphaFoldDB" id="A0A8H7UED9"/>
<sequence length="328" mass="37640">MSIPLTNDMLSMEWDEIFSQFISLICISVLSILFGAKSTIERLRHLTYARLLVLLIYIASWAFTTASTILVATNNYNQISCTLSILTCDVFYAASKILIYAWLIERIWVVEAVKTRRMKTPLYRFHIALLMPYFVIFSLMVVYRESYLEENGTCTIGLQPPAAIPLMVYDFIFNLYMTGLFIRPLMQHSVQRGFASETQLERCELRVLAKRTLVASVVCLLVSLANILILSILRHERGLICLTCCTFDVTVNAVTIHFVTNRSKPVREDIFVQPYRDTHISDRDTDIFAMVDEHDTSTKASQHTMNTNDGERLNETFAYNSDIQDGKY</sequence>
<organism evidence="2 3">
    <name type="scientific">Umbelopsis vinacea</name>
    <dbReference type="NCBI Taxonomy" id="44442"/>
    <lineage>
        <taxon>Eukaryota</taxon>
        <taxon>Fungi</taxon>
        <taxon>Fungi incertae sedis</taxon>
        <taxon>Mucoromycota</taxon>
        <taxon>Mucoromycotina</taxon>
        <taxon>Umbelopsidomycetes</taxon>
        <taxon>Umbelopsidales</taxon>
        <taxon>Umbelopsidaceae</taxon>
        <taxon>Umbelopsis</taxon>
    </lineage>
</organism>
<keyword evidence="1" id="KW-1133">Transmembrane helix</keyword>
<feature type="transmembrane region" description="Helical" evidence="1">
    <location>
        <begin position="83"/>
        <end position="104"/>
    </location>
</feature>
<dbReference type="Proteomes" id="UP000612746">
    <property type="component" value="Unassembled WGS sequence"/>
</dbReference>
<keyword evidence="3" id="KW-1185">Reference proteome</keyword>
<keyword evidence="1" id="KW-0812">Transmembrane</keyword>
<feature type="transmembrane region" description="Helical" evidence="1">
    <location>
        <begin position="125"/>
        <end position="143"/>
    </location>
</feature>
<comment type="caution">
    <text evidence="2">The sequence shown here is derived from an EMBL/GenBank/DDBJ whole genome shotgun (WGS) entry which is preliminary data.</text>
</comment>
<evidence type="ECO:0000256" key="1">
    <source>
        <dbReference type="SAM" id="Phobius"/>
    </source>
</evidence>
<protein>
    <submittedName>
        <fullName evidence="2">Uncharacterized protein</fullName>
    </submittedName>
</protein>
<feature type="transmembrane region" description="Helical" evidence="1">
    <location>
        <begin position="212"/>
        <end position="233"/>
    </location>
</feature>
<evidence type="ECO:0000313" key="3">
    <source>
        <dbReference type="Proteomes" id="UP000612746"/>
    </source>
</evidence>
<feature type="transmembrane region" description="Helical" evidence="1">
    <location>
        <begin position="48"/>
        <end position="71"/>
    </location>
</feature>
<dbReference type="EMBL" id="JAEPRA010000011">
    <property type="protein sequence ID" value="KAG2178537.1"/>
    <property type="molecule type" value="Genomic_DNA"/>
</dbReference>
<feature type="transmembrane region" description="Helical" evidence="1">
    <location>
        <begin position="17"/>
        <end position="36"/>
    </location>
</feature>
<dbReference type="OrthoDB" id="3210850at2759"/>